<evidence type="ECO:0000256" key="3">
    <source>
        <dbReference type="SAM" id="Phobius"/>
    </source>
</evidence>
<dbReference type="Gene3D" id="3.40.50.1820">
    <property type="entry name" value="alpha/beta hydrolase"/>
    <property type="match status" value="1"/>
</dbReference>
<dbReference type="STRING" id="74557.A0A1V9YJ01"/>
<evidence type="ECO:0000313" key="4">
    <source>
        <dbReference type="EMBL" id="OQR85680.1"/>
    </source>
</evidence>
<accession>A0A1V9YJ01</accession>
<evidence type="ECO:0000256" key="1">
    <source>
        <dbReference type="ARBA" id="ARBA00009431"/>
    </source>
</evidence>
<dbReference type="EC" id="3.4.16.-" evidence="2"/>
<dbReference type="GO" id="GO:0004185">
    <property type="term" value="F:serine-type carboxypeptidase activity"/>
    <property type="evidence" value="ECO:0007669"/>
    <property type="project" value="UniProtKB-UniRule"/>
</dbReference>
<dbReference type="InterPro" id="IPR033124">
    <property type="entry name" value="Ser_caboxypep_his_AS"/>
</dbReference>
<dbReference type="GO" id="GO:0006508">
    <property type="term" value="P:proteolysis"/>
    <property type="evidence" value="ECO:0007669"/>
    <property type="project" value="UniProtKB-KW"/>
</dbReference>
<gene>
    <name evidence="4" type="ORF">THRCLA_10652</name>
</gene>
<dbReference type="PANTHER" id="PTHR11802:SF201">
    <property type="entry name" value="CARBOXYPEPTIDASE"/>
    <property type="match status" value="1"/>
</dbReference>
<dbReference type="Pfam" id="PF00450">
    <property type="entry name" value="Peptidase_S10"/>
    <property type="match status" value="1"/>
</dbReference>
<dbReference type="PROSITE" id="PS00131">
    <property type="entry name" value="CARBOXYPEPT_SER_SER"/>
    <property type="match status" value="1"/>
</dbReference>
<sequence>FTELGPFVVNSDLSLSRNPYSWNRKANIVFLESPAGVGYSSPVLPSAQYNDDYTANRSYEFLREFFDTYPSYVNRDFYITGESYAGIYIPFLTEKLVKEPLSGVELKGFAIGNAFTDVALEMPTVFEYMRSHALISLETYEKLQTNCANGTLVACFEGNKVCSNSCGEAITDGYLSSDEFVMDSYDIYADICKLNSSQTIALPSPSLRPMHRGVIGPCQAQYTAKYLRQPSVQEALHVIKNGEQPVEWTDCSAEVGMSYHSSSSSLPKYPTILSAGLNVLIYSGDADTVVNFMGTQQWLNRGGLNLKVEDKWKGWFGPDKQLAGYTERYTNLTFTTIKGAGHMVPASRPLHALYMFECYLYGTKACQGFTYPQDEFQVLTGAAPPTALVSSSSSDLALSIGLTALVVLIVGAVGLGYYRYTRRSSYTPLTA</sequence>
<dbReference type="SUPFAM" id="SSF53474">
    <property type="entry name" value="alpha/beta-Hydrolases"/>
    <property type="match status" value="1"/>
</dbReference>
<keyword evidence="5" id="KW-1185">Reference proteome</keyword>
<dbReference type="PROSITE" id="PS00560">
    <property type="entry name" value="CARBOXYPEPT_SER_HIS"/>
    <property type="match status" value="1"/>
</dbReference>
<dbReference type="EMBL" id="JNBS01003685">
    <property type="protein sequence ID" value="OQR85680.1"/>
    <property type="molecule type" value="Genomic_DNA"/>
</dbReference>
<dbReference type="OrthoDB" id="71939at2759"/>
<protein>
    <recommendedName>
        <fullName evidence="2">Carboxypeptidase</fullName>
        <ecNumber evidence="2">3.4.16.-</ecNumber>
    </recommendedName>
</protein>
<dbReference type="Proteomes" id="UP000243217">
    <property type="component" value="Unassembled WGS sequence"/>
</dbReference>
<keyword evidence="3" id="KW-0472">Membrane</keyword>
<keyword evidence="2 4" id="KW-0645">Protease</keyword>
<keyword evidence="3" id="KW-0812">Transmembrane</keyword>
<dbReference type="PRINTS" id="PR00724">
    <property type="entry name" value="CRBOXYPTASEC"/>
</dbReference>
<feature type="non-terminal residue" evidence="4">
    <location>
        <position position="1"/>
    </location>
</feature>
<evidence type="ECO:0000256" key="2">
    <source>
        <dbReference type="RuleBase" id="RU361156"/>
    </source>
</evidence>
<evidence type="ECO:0000313" key="5">
    <source>
        <dbReference type="Proteomes" id="UP000243217"/>
    </source>
</evidence>
<name>A0A1V9YJ01_9STRA</name>
<dbReference type="InterPro" id="IPR018202">
    <property type="entry name" value="Ser_caboxypep_ser_AS"/>
</dbReference>
<keyword evidence="3" id="KW-1133">Transmembrane helix</keyword>
<dbReference type="InterPro" id="IPR001563">
    <property type="entry name" value="Peptidase_S10"/>
</dbReference>
<organism evidence="4 5">
    <name type="scientific">Thraustotheca clavata</name>
    <dbReference type="NCBI Taxonomy" id="74557"/>
    <lineage>
        <taxon>Eukaryota</taxon>
        <taxon>Sar</taxon>
        <taxon>Stramenopiles</taxon>
        <taxon>Oomycota</taxon>
        <taxon>Saprolegniomycetes</taxon>
        <taxon>Saprolegniales</taxon>
        <taxon>Achlyaceae</taxon>
        <taxon>Thraustotheca</taxon>
    </lineage>
</organism>
<keyword evidence="2" id="KW-0378">Hydrolase</keyword>
<dbReference type="InterPro" id="IPR029058">
    <property type="entry name" value="AB_hydrolase_fold"/>
</dbReference>
<dbReference type="AlphaFoldDB" id="A0A1V9YJ01"/>
<proteinExistence type="inferred from homology"/>
<reference evidence="4 5" key="1">
    <citation type="journal article" date="2014" name="Genome Biol. Evol.">
        <title>The secreted proteins of Achlya hypogyna and Thraustotheca clavata identify the ancestral oomycete secretome and reveal gene acquisitions by horizontal gene transfer.</title>
        <authorList>
            <person name="Misner I."/>
            <person name="Blouin N."/>
            <person name="Leonard G."/>
            <person name="Richards T.A."/>
            <person name="Lane C.E."/>
        </authorList>
    </citation>
    <scope>NUCLEOTIDE SEQUENCE [LARGE SCALE GENOMIC DNA]</scope>
    <source>
        <strain evidence="4 5">ATCC 34112</strain>
    </source>
</reference>
<keyword evidence="2" id="KW-0121">Carboxypeptidase</keyword>
<feature type="transmembrane region" description="Helical" evidence="3">
    <location>
        <begin position="396"/>
        <end position="418"/>
    </location>
</feature>
<comment type="caution">
    <text evidence="4">The sequence shown here is derived from an EMBL/GenBank/DDBJ whole genome shotgun (WGS) entry which is preliminary data.</text>
</comment>
<comment type="similarity">
    <text evidence="1 2">Belongs to the peptidase S10 family.</text>
</comment>
<dbReference type="PANTHER" id="PTHR11802">
    <property type="entry name" value="SERINE PROTEASE FAMILY S10 SERINE CARBOXYPEPTIDASE"/>
    <property type="match status" value="1"/>
</dbReference>